<feature type="active site" description="Proton acceptor" evidence="6">
    <location>
        <position position="27"/>
    </location>
</feature>
<dbReference type="InterPro" id="IPR049435">
    <property type="entry name" value="Cas_Cas6_C"/>
</dbReference>
<organism evidence="8 9">
    <name type="scientific">Thermotoga petrophila (strain ATCC BAA-488 / DSM 13995 / JCM 10881 / RKU-1)</name>
    <dbReference type="NCBI Taxonomy" id="390874"/>
    <lineage>
        <taxon>Bacteria</taxon>
        <taxon>Thermotogati</taxon>
        <taxon>Thermotogota</taxon>
        <taxon>Thermotogae</taxon>
        <taxon>Thermotogales</taxon>
        <taxon>Thermotogaceae</taxon>
        <taxon>Thermotoga</taxon>
    </lineage>
</organism>
<name>A5ILP0_THEP1</name>
<dbReference type="STRING" id="390874.Tpet_1099"/>
<dbReference type="Pfam" id="PF21350">
    <property type="entry name" value="Cas6_I-A"/>
    <property type="match status" value="1"/>
</dbReference>
<dbReference type="CDD" id="cd21140">
    <property type="entry name" value="Cas6_I-like"/>
    <property type="match status" value="1"/>
</dbReference>
<dbReference type="Gene3D" id="3.30.70.1900">
    <property type="match status" value="1"/>
</dbReference>
<dbReference type="NCBIfam" id="TIGR01877">
    <property type="entry name" value="cas_cas6"/>
    <property type="match status" value="1"/>
</dbReference>
<reference evidence="8 9" key="2">
    <citation type="journal article" date="2009" name="Proc. Natl. Acad. Sci. U.S.A.">
        <title>On the chimeric nature, thermophilic origin, and phylogenetic placement of the Thermotogales.</title>
        <authorList>
            <person name="Zhaxybayeva O."/>
            <person name="Swithers K.S."/>
            <person name="Lapierre P."/>
            <person name="Fournier G.P."/>
            <person name="Bickhart D.M."/>
            <person name="DeBoy R.T."/>
            <person name="Nelson K.E."/>
            <person name="Nesbo C.L."/>
            <person name="Doolittle W.F."/>
            <person name="Gogarten J.P."/>
            <person name="Noll K.M."/>
        </authorList>
    </citation>
    <scope>NUCLEOTIDE SEQUENCE [LARGE SCALE GENOMIC DNA]</scope>
    <source>
        <strain evidence="9">ATCC BAA-488 / DSM 13995 / JCM 10881 / RKU-1</strain>
    </source>
</reference>
<keyword evidence="3" id="KW-0051">Antiviral defense</keyword>
<dbReference type="AlphaFoldDB" id="A5ILP0"/>
<proteinExistence type="inferred from homology"/>
<evidence type="ECO:0000256" key="2">
    <source>
        <dbReference type="ARBA" id="ARBA00022884"/>
    </source>
</evidence>
<feature type="site" description="Transition state stabilizer" evidence="5">
    <location>
        <position position="51"/>
    </location>
</feature>
<dbReference type="Pfam" id="PF01881">
    <property type="entry name" value="Cas_Cas6_C"/>
    <property type="match status" value="1"/>
</dbReference>
<evidence type="ECO:0000256" key="3">
    <source>
        <dbReference type="ARBA" id="ARBA00023118"/>
    </source>
</evidence>
<feature type="active site" description="Proton donor" evidence="6">
    <location>
        <position position="42"/>
    </location>
</feature>
<evidence type="ECO:0000256" key="6">
    <source>
        <dbReference type="PIRSR" id="PIRSR005054-50"/>
    </source>
</evidence>
<dbReference type="PANTHER" id="PTHR36984:SF1">
    <property type="entry name" value="CRISPR-ASSOCIATED ENDORIBONUCLEASE CAS6 1"/>
    <property type="match status" value="1"/>
</dbReference>
<dbReference type="InterPro" id="IPR010156">
    <property type="entry name" value="CRISPR-assoc_prot_Cas6"/>
</dbReference>
<evidence type="ECO:0000256" key="4">
    <source>
        <dbReference type="PIRNR" id="PIRNR005054"/>
    </source>
</evidence>
<dbReference type="GO" id="GO:0016788">
    <property type="term" value="F:hydrolase activity, acting on ester bonds"/>
    <property type="evidence" value="ECO:0007669"/>
    <property type="project" value="InterPro"/>
</dbReference>
<gene>
    <name evidence="8" type="ordered locus">Tpet_1099</name>
</gene>
<dbReference type="RefSeq" id="WP_011943639.1">
    <property type="nucleotide sequence ID" value="NC_009486.1"/>
</dbReference>
<keyword evidence="2" id="KW-0694">RNA-binding</keyword>
<dbReference type="Gene3D" id="3.30.70.1890">
    <property type="match status" value="1"/>
</dbReference>
<dbReference type="EMBL" id="CP000702">
    <property type="protein sequence ID" value="ABQ47113.1"/>
    <property type="molecule type" value="Genomic_DNA"/>
</dbReference>
<dbReference type="InterPro" id="IPR045747">
    <property type="entry name" value="CRISPR-assoc_prot_Cas6_N_sf"/>
</dbReference>
<evidence type="ECO:0000313" key="9">
    <source>
        <dbReference type="Proteomes" id="UP000006558"/>
    </source>
</evidence>
<dbReference type="KEGG" id="tpt:Tpet_1099"/>
<evidence type="ECO:0000256" key="5">
    <source>
        <dbReference type="PIRSR" id="PIRSR005054-1"/>
    </source>
</evidence>
<reference evidence="9" key="1">
    <citation type="submission" date="2007-05" db="EMBL/GenBank/DDBJ databases">
        <title>Complete sequence of Thermotoga petrophila RKU-1.</title>
        <authorList>
            <consortium name="US DOE Joint Genome Institute"/>
            <person name="Copeland A."/>
            <person name="Lucas S."/>
            <person name="Lapidus A."/>
            <person name="Barry K."/>
            <person name="Glavina del Rio T."/>
            <person name="Dalin E."/>
            <person name="Tice H."/>
            <person name="Pitluck S."/>
            <person name="Sims D."/>
            <person name="Brettin T."/>
            <person name="Bruce D."/>
            <person name="Detter J.C."/>
            <person name="Han C."/>
            <person name="Tapia R."/>
            <person name="Schmutz J."/>
            <person name="Larimer F."/>
            <person name="Land M."/>
            <person name="Hauser L."/>
            <person name="Kyrpides N."/>
            <person name="Mikhailova N."/>
            <person name="Nelson K."/>
            <person name="Gogarten J.P."/>
            <person name="Noll K."/>
            <person name="Richardson P."/>
        </authorList>
    </citation>
    <scope>NUCLEOTIDE SEQUENCE [LARGE SCALE GENOMIC DNA]</scope>
    <source>
        <strain evidence="9">ATCC BAA-488 / DSM 13995 / JCM 10881 / RKU-1</strain>
    </source>
</reference>
<dbReference type="PIRSF" id="PIRSF005054">
    <property type="entry name" value="PF1131"/>
    <property type="match status" value="1"/>
</dbReference>
<dbReference type="PANTHER" id="PTHR36984">
    <property type="entry name" value="CRISPR-ASSOCIATED ENDORIBONUCLEASE CAS6 1"/>
    <property type="match status" value="1"/>
</dbReference>
<evidence type="ECO:0000256" key="1">
    <source>
        <dbReference type="ARBA" id="ARBA00005937"/>
    </source>
</evidence>
<comment type="function">
    <text evidence="4">CRISPR (clustered regularly interspaced short palindromic repeat), is an adaptive immune system that provides protection against mobile genetic elements (viruses, transposable elements and conjugative plasmids). CRISPR clusters contain sequences complementary to antecedent mobile elements and target invading nucleic acids. CRISPR clusters are transcribed and processed into CRISPR RNA (crRNA).</text>
</comment>
<protein>
    <recommendedName>
        <fullName evidence="4">CRISPR-associated endoribonuclease</fullName>
    </recommendedName>
</protein>
<dbReference type="GO" id="GO:0003723">
    <property type="term" value="F:RNA binding"/>
    <property type="evidence" value="ECO:0007669"/>
    <property type="project" value="UniProtKB-KW"/>
</dbReference>
<evidence type="ECO:0000259" key="7">
    <source>
        <dbReference type="Pfam" id="PF01881"/>
    </source>
</evidence>
<dbReference type="HOGENOM" id="CLU_089858_1_0_0"/>
<dbReference type="GO" id="GO:0051607">
    <property type="term" value="P:defense response to virus"/>
    <property type="evidence" value="ECO:0007669"/>
    <property type="project" value="UniProtKB-KW"/>
</dbReference>
<comment type="similarity">
    <text evidence="1 4">Belongs to the CRISPR-associated protein Cas6/Cse3/CasE family.</text>
</comment>
<feature type="domain" description="CRISPR associated protein Cas6 C-terminal" evidence="7">
    <location>
        <begin position="124"/>
        <end position="244"/>
    </location>
</feature>
<accession>A5ILP0</accession>
<dbReference type="Proteomes" id="UP000006558">
    <property type="component" value="Chromosome"/>
</dbReference>
<sequence>MRLKVSFQAMESTIPLNYNYFLSSFIYKRLASQNENFARFLHEKGYGKRFKFFTFSQLFFENSRVSGEKILIFPGKGWWYISSPVIEFVRYMFSSLSEDPVIRVEKTEFIVKSIDIENSLPDQSEYHFVMLSPLVVSVPEENNGKLYHRYLHPEEEEFYEVFRKNLVKKYRAFYGKEPEGTVEVIPDWDYIKSRQRITKRIKLKNAFVRAVVFPFKIRGEKKLVEIGYEAGFGEKNSMGFGMVALKKYER</sequence>
<evidence type="ECO:0000313" key="8">
    <source>
        <dbReference type="EMBL" id="ABQ47113.1"/>
    </source>
</evidence>
<dbReference type="eggNOG" id="COG1583">
    <property type="taxonomic scope" value="Bacteria"/>
</dbReference>